<accession>A0AAQ3XB24</accession>
<proteinExistence type="predicted"/>
<keyword evidence="2" id="KW-1185">Reference proteome</keyword>
<reference evidence="1 2" key="1">
    <citation type="submission" date="2024-02" db="EMBL/GenBank/DDBJ databases">
        <title>High-quality chromosome-scale genome assembly of Pensacola bahiagrass (Paspalum notatum Flugge var. saurae).</title>
        <authorList>
            <person name="Vega J.M."/>
            <person name="Podio M."/>
            <person name="Orjuela J."/>
            <person name="Siena L.A."/>
            <person name="Pessino S.C."/>
            <person name="Combes M.C."/>
            <person name="Mariac C."/>
            <person name="Albertini E."/>
            <person name="Pupilli F."/>
            <person name="Ortiz J.P.A."/>
            <person name="Leblanc O."/>
        </authorList>
    </citation>
    <scope>NUCLEOTIDE SEQUENCE [LARGE SCALE GENOMIC DNA]</scope>
    <source>
        <strain evidence="1">R1</strain>
        <tissue evidence="1">Leaf</tissue>
    </source>
</reference>
<name>A0AAQ3XB24_PASNO</name>
<dbReference type="AlphaFoldDB" id="A0AAQ3XB24"/>
<protein>
    <submittedName>
        <fullName evidence="1">Uncharacterized protein</fullName>
    </submittedName>
</protein>
<gene>
    <name evidence="1" type="ORF">U9M48_039105</name>
</gene>
<dbReference type="EMBL" id="CP144753">
    <property type="protein sequence ID" value="WVZ93096.1"/>
    <property type="molecule type" value="Genomic_DNA"/>
</dbReference>
<sequence>MMENGEFQVAQLHQIPVRRSTFAAAVGDTALQAIYMVTSDYEMELIGSQYHYFPSRGLGSYEAEVNPTKHEANPKLVQQVRLTLALDDMVDSF</sequence>
<organism evidence="1 2">
    <name type="scientific">Paspalum notatum var. saurae</name>
    <dbReference type="NCBI Taxonomy" id="547442"/>
    <lineage>
        <taxon>Eukaryota</taxon>
        <taxon>Viridiplantae</taxon>
        <taxon>Streptophyta</taxon>
        <taxon>Embryophyta</taxon>
        <taxon>Tracheophyta</taxon>
        <taxon>Spermatophyta</taxon>
        <taxon>Magnoliopsida</taxon>
        <taxon>Liliopsida</taxon>
        <taxon>Poales</taxon>
        <taxon>Poaceae</taxon>
        <taxon>PACMAD clade</taxon>
        <taxon>Panicoideae</taxon>
        <taxon>Andropogonodae</taxon>
        <taxon>Paspaleae</taxon>
        <taxon>Paspalinae</taxon>
        <taxon>Paspalum</taxon>
    </lineage>
</organism>
<evidence type="ECO:0000313" key="1">
    <source>
        <dbReference type="EMBL" id="WVZ93096.1"/>
    </source>
</evidence>
<evidence type="ECO:0000313" key="2">
    <source>
        <dbReference type="Proteomes" id="UP001341281"/>
    </source>
</evidence>
<dbReference type="Proteomes" id="UP001341281">
    <property type="component" value="Chromosome 09"/>
</dbReference>